<keyword evidence="7 11" id="KW-0464">Manganese</keyword>
<feature type="active site" description="GMP-histidine intermediate" evidence="9">
    <location>
        <position position="315"/>
    </location>
</feature>
<dbReference type="eggNOG" id="COG1690">
    <property type="taxonomic scope" value="Bacteria"/>
</dbReference>
<feature type="binding site" evidence="11">
    <location>
        <position position="262"/>
    </location>
    <ligand>
        <name>Mn(2+)</name>
        <dbReference type="ChEBI" id="CHEBI:29035"/>
        <label>2</label>
    </ligand>
</feature>
<dbReference type="GO" id="GO:0003972">
    <property type="term" value="F:RNA ligase (ATP) activity"/>
    <property type="evidence" value="ECO:0007669"/>
    <property type="project" value="TreeGrafter"/>
</dbReference>
<dbReference type="GO" id="GO:0006396">
    <property type="term" value="P:RNA processing"/>
    <property type="evidence" value="ECO:0007669"/>
    <property type="project" value="InterPro"/>
</dbReference>
<feature type="binding site" evidence="10">
    <location>
        <position position="296"/>
    </location>
    <ligand>
        <name>GMP</name>
        <dbReference type="ChEBI" id="CHEBI:58115"/>
    </ligand>
</feature>
<protein>
    <recommendedName>
        <fullName evidence="1">3'-phosphate/5'-hydroxy nucleic acid ligase</fullName>
        <ecNumber evidence="1">6.5.1.8</ecNumber>
    </recommendedName>
</protein>
<keyword evidence="4 10" id="KW-0547">Nucleotide-binding</keyword>
<evidence type="ECO:0000256" key="5">
    <source>
        <dbReference type="ARBA" id="ARBA00022800"/>
    </source>
</evidence>
<comment type="catalytic activity">
    <reaction evidence="8">
        <text>a 3'-end 3'-phospho-ribonucleotide-RNA + a 5'-end dephospho-ribonucleoside-RNA + GTP = a ribonucleotidyl-ribonucleotide-RNA + GMP + diphosphate</text>
        <dbReference type="Rhea" id="RHEA:68076"/>
        <dbReference type="Rhea" id="RHEA-COMP:10463"/>
        <dbReference type="Rhea" id="RHEA-COMP:13936"/>
        <dbReference type="Rhea" id="RHEA-COMP:17355"/>
        <dbReference type="ChEBI" id="CHEBI:33019"/>
        <dbReference type="ChEBI" id="CHEBI:37565"/>
        <dbReference type="ChEBI" id="CHEBI:58115"/>
        <dbReference type="ChEBI" id="CHEBI:83062"/>
        <dbReference type="ChEBI" id="CHEBI:138284"/>
        <dbReference type="ChEBI" id="CHEBI:173118"/>
        <dbReference type="EC" id="6.5.1.8"/>
    </reaction>
</comment>
<dbReference type="RefSeq" id="WP_006272377.1">
    <property type="nucleotide sequence ID" value="NZ_GL883077.1"/>
</dbReference>
<dbReference type="Pfam" id="PF01139">
    <property type="entry name" value="RtcB"/>
    <property type="match status" value="2"/>
</dbReference>
<evidence type="ECO:0000256" key="6">
    <source>
        <dbReference type="ARBA" id="ARBA00023134"/>
    </source>
</evidence>
<comment type="cofactor">
    <cofactor evidence="11">
        <name>Mn(2+)</name>
        <dbReference type="ChEBI" id="CHEBI:29035"/>
    </cofactor>
    <text evidence="11">Binds 2 manganese ions per subunit.</text>
</comment>
<accession>F4QJS8</accession>
<dbReference type="InterPro" id="IPR001233">
    <property type="entry name" value="RtcB"/>
</dbReference>
<feature type="binding site" evidence="11">
    <location>
        <position position="160"/>
    </location>
    <ligand>
        <name>Mn(2+)</name>
        <dbReference type="ChEBI" id="CHEBI:29035"/>
        <label>1</label>
    </ligand>
</feature>
<feature type="binding site" evidence="10">
    <location>
        <begin position="159"/>
        <end position="163"/>
    </location>
    <ligand>
        <name>GMP</name>
        <dbReference type="ChEBI" id="CHEBI:58115"/>
    </ligand>
</feature>
<organism evidence="12 13">
    <name type="scientific">Asticcacaulis biprosthecium C19</name>
    <dbReference type="NCBI Taxonomy" id="715226"/>
    <lineage>
        <taxon>Bacteria</taxon>
        <taxon>Pseudomonadati</taxon>
        <taxon>Pseudomonadota</taxon>
        <taxon>Alphaproteobacteria</taxon>
        <taxon>Caulobacterales</taxon>
        <taxon>Caulobacteraceae</taxon>
        <taxon>Asticcacaulis</taxon>
    </lineage>
</organism>
<evidence type="ECO:0000256" key="2">
    <source>
        <dbReference type="ARBA" id="ARBA00022598"/>
    </source>
</evidence>
<dbReference type="Gene3D" id="3.90.1860.10">
    <property type="entry name" value="tRNA-splicing ligase RtcB"/>
    <property type="match status" value="2"/>
</dbReference>
<evidence type="ECO:0000256" key="7">
    <source>
        <dbReference type="ARBA" id="ARBA00023211"/>
    </source>
</evidence>
<evidence type="ECO:0000313" key="13">
    <source>
        <dbReference type="Proteomes" id="UP000006512"/>
    </source>
</evidence>
<dbReference type="STRING" id="715226.ABI_16250"/>
<dbReference type="AlphaFoldDB" id="F4QJS8"/>
<dbReference type="PANTHER" id="PTHR11118">
    <property type="entry name" value="RNA-SPLICING LIGASE RTCB HOMOLOG"/>
    <property type="match status" value="1"/>
</dbReference>
<dbReference type="PANTHER" id="PTHR11118:SF1">
    <property type="entry name" value="RNA-SPLICING LIGASE RTCB HOMOLOG"/>
    <property type="match status" value="1"/>
</dbReference>
<dbReference type="InterPro" id="IPR017510">
    <property type="entry name" value="RtcB2"/>
</dbReference>
<evidence type="ECO:0000256" key="1">
    <source>
        <dbReference type="ARBA" id="ARBA00012726"/>
    </source>
</evidence>
<keyword evidence="3 11" id="KW-0479">Metal-binding</keyword>
<dbReference type="EC" id="6.5.1.8" evidence="1"/>
<keyword evidence="2" id="KW-0436">Ligase</keyword>
<dbReference type="EMBL" id="GL883077">
    <property type="protein sequence ID" value="EGF93185.1"/>
    <property type="molecule type" value="Genomic_DNA"/>
</dbReference>
<sequence length="397" mass="42634">MGNFLSGAHARLICSGGAGSAANTCKCCEITLIGRDPARFDPLALDQLDATARLDGMGKVVGLPDLHAGNGIAVGAAFWSPDRIWPHLVGSDIGCGMALWQTSLPVRKFRVGQVDRRLQGLDDPWDGPVEDALAAAGLPRELGMLSLGGPSLGTIGGGNHFVEFQRIEEVVDPQRFAALNAQEDRVWMMVHSGSRGLGQAILSAQMDLTGKSGLPAATPEARAYLTRHDQAVAWAVVNRRIIAERFLNAVGLSGECRLDITHNSVTAYRDGWLHRKGAAPADCGLVVIPGSRGDFSYLAEPVAEQAEVALSSLAHGAGRKWSRNDAHARLSRRYKVADLQKTRLSSHVICEDRRLIFEEAPEAYKDIAGVIGDLEAAGLIRVIARLRPLLSYKTRAS</sequence>
<evidence type="ECO:0000313" key="12">
    <source>
        <dbReference type="EMBL" id="EGF93185.1"/>
    </source>
</evidence>
<evidence type="ECO:0000256" key="10">
    <source>
        <dbReference type="PIRSR" id="PIRSR601233-2"/>
    </source>
</evidence>
<dbReference type="InterPro" id="IPR036025">
    <property type="entry name" value="RtcB-like_sf"/>
</dbReference>
<name>F4QJS8_9CAUL</name>
<dbReference type="HOGENOM" id="CLU_022279_3_0_5"/>
<evidence type="ECO:0000256" key="4">
    <source>
        <dbReference type="ARBA" id="ARBA00022741"/>
    </source>
</evidence>
<dbReference type="GO" id="GO:0042245">
    <property type="term" value="P:RNA repair"/>
    <property type="evidence" value="ECO:0007669"/>
    <property type="project" value="UniProtKB-KW"/>
</dbReference>
<dbReference type="NCBIfam" id="TIGR03073">
    <property type="entry name" value="release_rtcB"/>
    <property type="match status" value="1"/>
</dbReference>
<keyword evidence="6 10" id="KW-0342">GTP-binding</keyword>
<dbReference type="GO" id="GO:0005525">
    <property type="term" value="F:GTP binding"/>
    <property type="evidence" value="ECO:0007669"/>
    <property type="project" value="UniProtKB-KW"/>
</dbReference>
<feature type="binding site" evidence="11">
    <location>
        <position position="191"/>
    </location>
    <ligand>
        <name>Mn(2+)</name>
        <dbReference type="ChEBI" id="CHEBI:29035"/>
        <label>2</label>
    </ligand>
</feature>
<evidence type="ECO:0000256" key="9">
    <source>
        <dbReference type="PIRSR" id="PIRSR601233-1"/>
    </source>
</evidence>
<feature type="binding site" evidence="10">
    <location>
        <begin position="315"/>
        <end position="318"/>
    </location>
    <ligand>
        <name>GMP</name>
        <dbReference type="ChEBI" id="CHEBI:58115"/>
    </ligand>
</feature>
<reference evidence="13" key="1">
    <citation type="submission" date="2011-03" db="EMBL/GenBank/DDBJ databases">
        <title>Draft genome sequence of Brevundimonas diminuta.</title>
        <authorList>
            <person name="Brown P.J.B."/>
            <person name="Buechlein A."/>
            <person name="Hemmerich C."/>
            <person name="Brun Y.V."/>
        </authorList>
    </citation>
    <scope>NUCLEOTIDE SEQUENCE [LARGE SCALE GENOMIC DNA]</scope>
    <source>
        <strain evidence="13">C19</strain>
    </source>
</reference>
<gene>
    <name evidence="12" type="ORF">ABI_16250</name>
</gene>
<dbReference type="GO" id="GO:0170057">
    <property type="term" value="F:RNA ligase (GTP) activity"/>
    <property type="evidence" value="ECO:0007669"/>
    <property type="project" value="UniProtKB-EC"/>
</dbReference>
<dbReference type="NCBIfam" id="NF007153">
    <property type="entry name" value="PRK09588.1"/>
    <property type="match status" value="1"/>
</dbReference>
<proteinExistence type="predicted"/>
<dbReference type="OrthoDB" id="9802323at2"/>
<evidence type="ECO:0000256" key="11">
    <source>
        <dbReference type="PIRSR" id="PIRSR601233-3"/>
    </source>
</evidence>
<evidence type="ECO:0000256" key="3">
    <source>
        <dbReference type="ARBA" id="ARBA00022723"/>
    </source>
</evidence>
<dbReference type="Proteomes" id="UP000006512">
    <property type="component" value="Unassembled WGS sequence"/>
</dbReference>
<keyword evidence="5" id="KW-0692">RNA repair</keyword>
<evidence type="ECO:0000256" key="8">
    <source>
        <dbReference type="ARBA" id="ARBA00047746"/>
    </source>
</evidence>
<dbReference type="SUPFAM" id="SSF103365">
    <property type="entry name" value="Hypothetical protein PH1602"/>
    <property type="match status" value="1"/>
</dbReference>
<dbReference type="GO" id="GO:0046872">
    <property type="term" value="F:metal ion binding"/>
    <property type="evidence" value="ECO:0007669"/>
    <property type="project" value="UniProtKB-KW"/>
</dbReference>
<feature type="binding site" evidence="10">
    <location>
        <begin position="262"/>
        <end position="263"/>
    </location>
    <ligand>
        <name>GMP</name>
        <dbReference type="ChEBI" id="CHEBI:58115"/>
    </ligand>
</feature>
<keyword evidence="13" id="KW-1185">Reference proteome</keyword>